<dbReference type="GO" id="GO:0005829">
    <property type="term" value="C:cytosol"/>
    <property type="evidence" value="ECO:0007669"/>
    <property type="project" value="TreeGrafter"/>
</dbReference>
<dbReference type="SUPFAM" id="SSF102114">
    <property type="entry name" value="Radical SAM enzymes"/>
    <property type="match status" value="1"/>
</dbReference>
<evidence type="ECO:0000256" key="4">
    <source>
        <dbReference type="ARBA" id="ARBA00023004"/>
    </source>
</evidence>
<feature type="domain" description="Radical SAM core" evidence="6">
    <location>
        <begin position="156"/>
        <end position="389"/>
    </location>
</feature>
<dbReference type="Proteomes" id="UP000248724">
    <property type="component" value="Unassembled WGS sequence"/>
</dbReference>
<evidence type="ECO:0000313" key="7">
    <source>
        <dbReference type="EMBL" id="PZR78935.1"/>
    </source>
</evidence>
<dbReference type="GO" id="GO:0046872">
    <property type="term" value="F:metal ion binding"/>
    <property type="evidence" value="ECO:0007669"/>
    <property type="project" value="UniProtKB-KW"/>
</dbReference>
<dbReference type="Pfam" id="PF04055">
    <property type="entry name" value="Radical_SAM"/>
    <property type="match status" value="1"/>
</dbReference>
<reference evidence="7 8" key="1">
    <citation type="journal article" date="2017" name="Nature">
        <title>Atmospheric trace gases support primary production in Antarctic desert surface soil.</title>
        <authorList>
            <person name="Ji M."/>
            <person name="Greening C."/>
            <person name="Vanwonterghem I."/>
            <person name="Carere C.R."/>
            <person name="Bay S.K."/>
            <person name="Steen J.A."/>
            <person name="Montgomery K."/>
            <person name="Lines T."/>
            <person name="Beardall J."/>
            <person name="van Dorst J."/>
            <person name="Snape I."/>
            <person name="Stott M.B."/>
            <person name="Hugenholtz P."/>
            <person name="Ferrari B.C."/>
        </authorList>
    </citation>
    <scope>NUCLEOTIDE SEQUENCE [LARGE SCALE GENOMIC DNA]</scope>
    <source>
        <strain evidence="7">RRmetagenome_bin12</strain>
    </source>
</reference>
<keyword evidence="3" id="KW-0479">Metal-binding</keyword>
<dbReference type="InterPro" id="IPR054699">
    <property type="entry name" value="rSAM_CUAEP"/>
</dbReference>
<evidence type="ECO:0000256" key="3">
    <source>
        <dbReference type="ARBA" id="ARBA00022723"/>
    </source>
</evidence>
<evidence type="ECO:0000256" key="5">
    <source>
        <dbReference type="ARBA" id="ARBA00023014"/>
    </source>
</evidence>
<comment type="caution">
    <text evidence="7">The sequence shown here is derived from an EMBL/GenBank/DDBJ whole genome shotgun (WGS) entry which is preliminary data.</text>
</comment>
<gene>
    <name evidence="7" type="ORF">DLM65_11795</name>
</gene>
<proteinExistence type="predicted"/>
<sequence length="472" mass="51373">MGTRVLLVSCYELGRQPLHVATAAAFLRDAGHEVRALDLAVDDFDASLVRWAETVALAVPMHTAMRLAVGVAERVRGLHPAATIVLYGLYAPLCAASLPPGAADHAVGGEFEEELVRIADGRPSGRSVVLDRLRFPVPARDLLPPLSRYARLMIDGEARPAAAVELTRGCVHRCRHCPVPAVYGGRLRVVQQETLLADVDQLVEMGAMHLSFADPDFLNAAPYALRAVRSLHQRHPSLSFDITTKVEHILEHRALWPELHGLGLLFAITAAESTSDTVLGVLEKGHTHAQTLAAVRLLREHGIEPRPSLLPFTPWTTLRDYLDLLDFILDEKLLGSVDPVQLSIRLLLPPDSLLLEREELRPHLRAYQPESFSHRWEHPDPRMDTLQTDLASLIAARTDAGDTPHAVHGAVRARAAAAAAAAGVTWAAGRRPLPAATAEPPRLSESWFCCAEPTSLQHARSGLRPLPAAGSI</sequence>
<dbReference type="GO" id="GO:0051536">
    <property type="term" value="F:iron-sulfur cluster binding"/>
    <property type="evidence" value="ECO:0007669"/>
    <property type="project" value="UniProtKB-KW"/>
</dbReference>
<protein>
    <submittedName>
        <fullName evidence="7">Radical SAM protein</fullName>
    </submittedName>
</protein>
<keyword evidence="4" id="KW-0408">Iron</keyword>
<dbReference type="InterPro" id="IPR023404">
    <property type="entry name" value="rSAM_horseshoe"/>
</dbReference>
<dbReference type="InterPro" id="IPR007197">
    <property type="entry name" value="rSAM"/>
</dbReference>
<dbReference type="SMART" id="SM00729">
    <property type="entry name" value="Elp3"/>
    <property type="match status" value="1"/>
</dbReference>
<evidence type="ECO:0000313" key="8">
    <source>
        <dbReference type="Proteomes" id="UP000248724"/>
    </source>
</evidence>
<evidence type="ECO:0000256" key="2">
    <source>
        <dbReference type="ARBA" id="ARBA00022691"/>
    </source>
</evidence>
<dbReference type="SFLD" id="SFLDS00029">
    <property type="entry name" value="Radical_SAM"/>
    <property type="match status" value="1"/>
</dbReference>
<dbReference type="NCBIfam" id="NF040546">
    <property type="entry name" value="rSAM_CUAEP"/>
    <property type="match status" value="1"/>
</dbReference>
<organism evidence="7 8">
    <name type="scientific">Candidatus Aeolococcus gillhamiae</name>
    <dbReference type="NCBI Taxonomy" id="3127015"/>
    <lineage>
        <taxon>Bacteria</taxon>
        <taxon>Bacillati</taxon>
        <taxon>Candidatus Dormiibacterota</taxon>
        <taxon>Candidatus Dormibacteria</taxon>
        <taxon>Candidatus Aeolococcales</taxon>
        <taxon>Candidatus Aeolococcaceae</taxon>
        <taxon>Candidatus Aeolococcus</taxon>
    </lineage>
</organism>
<dbReference type="InterPro" id="IPR006638">
    <property type="entry name" value="Elp3/MiaA/NifB-like_rSAM"/>
</dbReference>
<accession>A0A2W5Z7V1</accession>
<evidence type="ECO:0000259" key="6">
    <source>
        <dbReference type="PROSITE" id="PS51918"/>
    </source>
</evidence>
<name>A0A2W5Z7V1_9BACT</name>
<keyword evidence="5" id="KW-0411">Iron-sulfur</keyword>
<dbReference type="PANTHER" id="PTHR43409:SF7">
    <property type="entry name" value="BLL1977 PROTEIN"/>
    <property type="match status" value="1"/>
</dbReference>
<dbReference type="PROSITE" id="PS51918">
    <property type="entry name" value="RADICAL_SAM"/>
    <property type="match status" value="1"/>
</dbReference>
<dbReference type="SFLD" id="SFLDG01082">
    <property type="entry name" value="B12-binding_domain_containing"/>
    <property type="match status" value="1"/>
</dbReference>
<comment type="cofactor">
    <cofactor evidence="1">
        <name>[4Fe-4S] cluster</name>
        <dbReference type="ChEBI" id="CHEBI:49883"/>
    </cofactor>
</comment>
<dbReference type="PANTHER" id="PTHR43409">
    <property type="entry name" value="ANAEROBIC MAGNESIUM-PROTOPORPHYRIN IX MONOMETHYL ESTER CYCLASE-RELATED"/>
    <property type="match status" value="1"/>
</dbReference>
<dbReference type="CDD" id="cd01335">
    <property type="entry name" value="Radical_SAM"/>
    <property type="match status" value="1"/>
</dbReference>
<dbReference type="AlphaFoldDB" id="A0A2W5Z7V1"/>
<dbReference type="GO" id="GO:0003824">
    <property type="term" value="F:catalytic activity"/>
    <property type="evidence" value="ECO:0007669"/>
    <property type="project" value="InterPro"/>
</dbReference>
<dbReference type="InterPro" id="IPR058240">
    <property type="entry name" value="rSAM_sf"/>
</dbReference>
<dbReference type="Gene3D" id="3.80.30.20">
    <property type="entry name" value="tm_1862 like domain"/>
    <property type="match status" value="1"/>
</dbReference>
<evidence type="ECO:0000256" key="1">
    <source>
        <dbReference type="ARBA" id="ARBA00001966"/>
    </source>
</evidence>
<dbReference type="EMBL" id="QHBU01000232">
    <property type="protein sequence ID" value="PZR78935.1"/>
    <property type="molecule type" value="Genomic_DNA"/>
</dbReference>
<keyword evidence="2" id="KW-0949">S-adenosyl-L-methionine</keyword>
<dbReference type="InterPro" id="IPR051198">
    <property type="entry name" value="BchE-like"/>
</dbReference>